<protein>
    <submittedName>
        <fullName evidence="1">Uncharacterized protein</fullName>
    </submittedName>
</protein>
<organism evidence="1 2">
    <name type="scientific">Heliocybe sulcata</name>
    <dbReference type="NCBI Taxonomy" id="5364"/>
    <lineage>
        <taxon>Eukaryota</taxon>
        <taxon>Fungi</taxon>
        <taxon>Dikarya</taxon>
        <taxon>Basidiomycota</taxon>
        <taxon>Agaricomycotina</taxon>
        <taxon>Agaricomycetes</taxon>
        <taxon>Gloeophyllales</taxon>
        <taxon>Gloeophyllaceae</taxon>
        <taxon>Heliocybe</taxon>
    </lineage>
</organism>
<dbReference type="AlphaFoldDB" id="A0A5C3NEE2"/>
<reference evidence="1 2" key="1">
    <citation type="journal article" date="2019" name="Nat. Ecol. Evol.">
        <title>Megaphylogeny resolves global patterns of mushroom evolution.</title>
        <authorList>
            <person name="Varga T."/>
            <person name="Krizsan K."/>
            <person name="Foldi C."/>
            <person name="Dima B."/>
            <person name="Sanchez-Garcia M."/>
            <person name="Sanchez-Ramirez S."/>
            <person name="Szollosi G.J."/>
            <person name="Szarkandi J.G."/>
            <person name="Papp V."/>
            <person name="Albert L."/>
            <person name="Andreopoulos W."/>
            <person name="Angelini C."/>
            <person name="Antonin V."/>
            <person name="Barry K.W."/>
            <person name="Bougher N.L."/>
            <person name="Buchanan P."/>
            <person name="Buyck B."/>
            <person name="Bense V."/>
            <person name="Catcheside P."/>
            <person name="Chovatia M."/>
            <person name="Cooper J."/>
            <person name="Damon W."/>
            <person name="Desjardin D."/>
            <person name="Finy P."/>
            <person name="Geml J."/>
            <person name="Haridas S."/>
            <person name="Hughes K."/>
            <person name="Justo A."/>
            <person name="Karasinski D."/>
            <person name="Kautmanova I."/>
            <person name="Kiss B."/>
            <person name="Kocsube S."/>
            <person name="Kotiranta H."/>
            <person name="LaButti K.M."/>
            <person name="Lechner B.E."/>
            <person name="Liimatainen K."/>
            <person name="Lipzen A."/>
            <person name="Lukacs Z."/>
            <person name="Mihaltcheva S."/>
            <person name="Morgado L.N."/>
            <person name="Niskanen T."/>
            <person name="Noordeloos M.E."/>
            <person name="Ohm R.A."/>
            <person name="Ortiz-Santana B."/>
            <person name="Ovrebo C."/>
            <person name="Racz N."/>
            <person name="Riley R."/>
            <person name="Savchenko A."/>
            <person name="Shiryaev A."/>
            <person name="Soop K."/>
            <person name="Spirin V."/>
            <person name="Szebenyi C."/>
            <person name="Tomsovsky M."/>
            <person name="Tulloss R.E."/>
            <person name="Uehling J."/>
            <person name="Grigoriev I.V."/>
            <person name="Vagvolgyi C."/>
            <person name="Papp T."/>
            <person name="Martin F.M."/>
            <person name="Miettinen O."/>
            <person name="Hibbett D.S."/>
            <person name="Nagy L.G."/>
        </authorList>
    </citation>
    <scope>NUCLEOTIDE SEQUENCE [LARGE SCALE GENOMIC DNA]</scope>
    <source>
        <strain evidence="1 2">OMC1185</strain>
    </source>
</reference>
<evidence type="ECO:0000313" key="2">
    <source>
        <dbReference type="Proteomes" id="UP000305948"/>
    </source>
</evidence>
<proteinExistence type="predicted"/>
<keyword evidence="2" id="KW-1185">Reference proteome</keyword>
<gene>
    <name evidence="1" type="ORF">OE88DRAFT_1642521</name>
</gene>
<name>A0A5C3NEE2_9AGAM</name>
<accession>A0A5C3NEE2</accession>
<dbReference type="OrthoDB" id="5424209at2759"/>
<evidence type="ECO:0000313" key="1">
    <source>
        <dbReference type="EMBL" id="TFK55345.1"/>
    </source>
</evidence>
<dbReference type="Proteomes" id="UP000305948">
    <property type="component" value="Unassembled WGS sequence"/>
</dbReference>
<sequence length="383" mass="42347">MPYQKCCSKLWVIQALFLRGNSDTEMWILWENVGRKITLLQALQKASDGGYITAIGYLSGSIAGGCLLHFCGTLSNKEMHSPNPKNVDDRPFRDGPTGVSREIIILPCSSKSGAFSKCVTSSSHYAIQPLGWKPLEGIYHLVHVTFQVAEILAKSLGDLHLCMPVISLVDKTQYENSQPKQLVLPVLSRDESSTATSSASGYPMELCLYQVQAATFPNFTWPAPAPPPVPLSDVTHLLYTNLKCFCALLQFIELESIADPPSYNLHLQLCLHQGQAITLGLTSTYKLLHTGLQEWSIRQLDVGLLVKERVLAREAFPECADPWRTQGVVSKRSRLVHIGEAVATTLEYDPSLRHFRNVLIPGGHREQFQRASACPHLGHCGAE</sequence>
<dbReference type="EMBL" id="ML213505">
    <property type="protein sequence ID" value="TFK55345.1"/>
    <property type="molecule type" value="Genomic_DNA"/>
</dbReference>